<dbReference type="InterPro" id="IPR029063">
    <property type="entry name" value="SAM-dependent_MTases_sf"/>
</dbReference>
<evidence type="ECO:0000259" key="1">
    <source>
        <dbReference type="Pfam" id="PF13649"/>
    </source>
</evidence>
<feature type="domain" description="Methyltransferase" evidence="1">
    <location>
        <begin position="56"/>
        <end position="143"/>
    </location>
</feature>
<comment type="caution">
    <text evidence="2">The sequence shown here is derived from an EMBL/GenBank/DDBJ whole genome shotgun (WGS) entry which is preliminary data.</text>
</comment>
<evidence type="ECO:0000313" key="2">
    <source>
        <dbReference type="EMBL" id="RCK40973.1"/>
    </source>
</evidence>
<sequence length="213" mass="24975">MKSSNYKVLQNHYENCLKTHGATHKGIDWPNEQDLFRRYQVMLDITRFSEADNIDILDLGCGYGGLYEYMTTHWNERPKEFRYKGIDISGDMISAAKTANPDIDFEQRDVLTDPLANNRHGFVIMNGLFTEKQSMSFDEMFEFTKAMLKIAYDTCINGIAFNVMSKNVDWEREDLFHLSIDSLAKFLSEHLTRDFVIRSDYKLYEYTCYAIKK</sequence>
<dbReference type="AlphaFoldDB" id="A0A367WHR0"/>
<dbReference type="EMBL" id="JPWI01000026">
    <property type="protein sequence ID" value="RCK40973.1"/>
    <property type="molecule type" value="Genomic_DNA"/>
</dbReference>
<dbReference type="InterPro" id="IPR041698">
    <property type="entry name" value="Methyltransf_25"/>
</dbReference>
<dbReference type="OrthoDB" id="9800454at2"/>
<evidence type="ECO:0000313" key="3">
    <source>
        <dbReference type="Proteomes" id="UP000252255"/>
    </source>
</evidence>
<organism evidence="2 3">
    <name type="scientific">Thalassospira profundimaris</name>
    <dbReference type="NCBI Taxonomy" id="502049"/>
    <lineage>
        <taxon>Bacteria</taxon>
        <taxon>Pseudomonadati</taxon>
        <taxon>Pseudomonadota</taxon>
        <taxon>Alphaproteobacteria</taxon>
        <taxon>Rhodospirillales</taxon>
        <taxon>Thalassospiraceae</taxon>
        <taxon>Thalassospira</taxon>
    </lineage>
</organism>
<gene>
    <name evidence="2" type="ORF">TH30_22400</name>
</gene>
<dbReference type="Gene3D" id="3.40.50.150">
    <property type="entry name" value="Vaccinia Virus protein VP39"/>
    <property type="match status" value="1"/>
</dbReference>
<dbReference type="Proteomes" id="UP000252255">
    <property type="component" value="Unassembled WGS sequence"/>
</dbReference>
<name>A0A367WHR0_9PROT</name>
<protein>
    <recommendedName>
        <fullName evidence="1">Methyltransferase domain-containing protein</fullName>
    </recommendedName>
</protein>
<dbReference type="SUPFAM" id="SSF53335">
    <property type="entry name" value="S-adenosyl-L-methionine-dependent methyltransferases"/>
    <property type="match status" value="1"/>
</dbReference>
<dbReference type="CDD" id="cd02440">
    <property type="entry name" value="AdoMet_MTases"/>
    <property type="match status" value="1"/>
</dbReference>
<dbReference type="Pfam" id="PF13649">
    <property type="entry name" value="Methyltransf_25"/>
    <property type="match status" value="1"/>
</dbReference>
<proteinExistence type="predicted"/>
<reference evidence="2 3" key="1">
    <citation type="submission" date="2014-07" db="EMBL/GenBank/DDBJ databases">
        <title>Draft genome sequence of Thalassospira profundimaris PR54-5.</title>
        <authorList>
            <person name="Lai Q."/>
            <person name="Shao Z."/>
        </authorList>
    </citation>
    <scope>NUCLEOTIDE SEQUENCE [LARGE SCALE GENOMIC DNA]</scope>
    <source>
        <strain evidence="2 3">PR54-5</strain>
    </source>
</reference>
<accession>A0A367WHR0</accession>